<proteinExistence type="predicted"/>
<dbReference type="InterPro" id="IPR032466">
    <property type="entry name" value="Metal_Hydrolase"/>
</dbReference>
<keyword evidence="2" id="KW-0378">Hydrolase</keyword>
<sequence length="332" mass="37998">MLIDFHVHLAGSGCCHSGIILGKIFEKRPSFFFLKKSQKITNEQMNSDIDLIWIKRISNLIEESKQINKAVTLCLDAIYDESGKLIPEFIQMYIPNSWGDYAVKQFPNTLLHGASIHPYRKDAIQELEICAKNNAFLIKWLPSMMGIDPENKLCFPFYEALKHYKIPLLSHTDNEYTFAEPKKGWLKNNHILKLKKALDLGVVVIAAHAGTPSQMHEAEELASQYENFFLDTSGLFNPTRARSSLKLFEKSQASLLGDRLLFATDWPVPSFPLFLIDKIGLSSYKEISAIKNPFLKDLRIKEKLGFHIQRFKKNQETLLTLLGRSHTEINLT</sequence>
<dbReference type="OrthoDB" id="9771320at2"/>
<protein>
    <submittedName>
        <fullName evidence="2">Amidohydrolase family protein</fullName>
    </submittedName>
</protein>
<feature type="domain" description="Amidohydrolase-related" evidence="1">
    <location>
        <begin position="96"/>
        <end position="271"/>
    </location>
</feature>
<evidence type="ECO:0000313" key="2">
    <source>
        <dbReference type="EMBL" id="KAB8036243.1"/>
    </source>
</evidence>
<organism evidence="2 3">
    <name type="scientific">Silvanigrella paludirubra</name>
    <dbReference type="NCBI Taxonomy" id="2499159"/>
    <lineage>
        <taxon>Bacteria</taxon>
        <taxon>Pseudomonadati</taxon>
        <taxon>Bdellovibrionota</taxon>
        <taxon>Oligoflexia</taxon>
        <taxon>Silvanigrellales</taxon>
        <taxon>Silvanigrellaceae</taxon>
        <taxon>Silvanigrella</taxon>
    </lineage>
</organism>
<dbReference type="Gene3D" id="3.20.20.140">
    <property type="entry name" value="Metal-dependent hydrolases"/>
    <property type="match status" value="1"/>
</dbReference>
<dbReference type="RefSeq" id="WP_153421712.1">
    <property type="nucleotide sequence ID" value="NZ_WFLM01000007.1"/>
</dbReference>
<name>A0A6N6VPQ1_9BACT</name>
<dbReference type="Pfam" id="PF04909">
    <property type="entry name" value="Amidohydro_2"/>
    <property type="match status" value="1"/>
</dbReference>
<comment type="caution">
    <text evidence="2">The sequence shown here is derived from an EMBL/GenBank/DDBJ whole genome shotgun (WGS) entry which is preliminary data.</text>
</comment>
<dbReference type="GO" id="GO:0016787">
    <property type="term" value="F:hydrolase activity"/>
    <property type="evidence" value="ECO:0007669"/>
    <property type="project" value="UniProtKB-KW"/>
</dbReference>
<gene>
    <name evidence="2" type="ORF">GCL60_15775</name>
</gene>
<dbReference type="SUPFAM" id="SSF51556">
    <property type="entry name" value="Metallo-dependent hydrolases"/>
    <property type="match status" value="1"/>
</dbReference>
<keyword evidence="3" id="KW-1185">Reference proteome</keyword>
<accession>A0A6N6VPQ1</accession>
<evidence type="ECO:0000259" key="1">
    <source>
        <dbReference type="Pfam" id="PF04909"/>
    </source>
</evidence>
<dbReference type="Proteomes" id="UP000437748">
    <property type="component" value="Unassembled WGS sequence"/>
</dbReference>
<dbReference type="InterPro" id="IPR006680">
    <property type="entry name" value="Amidohydro-rel"/>
</dbReference>
<dbReference type="EMBL" id="WFLM01000007">
    <property type="protein sequence ID" value="KAB8036243.1"/>
    <property type="molecule type" value="Genomic_DNA"/>
</dbReference>
<reference evidence="2 3" key="1">
    <citation type="submission" date="2019-10" db="EMBL/GenBank/DDBJ databases">
        <title>New species of Slilvanegrellaceae.</title>
        <authorList>
            <person name="Pitt A."/>
            <person name="Hahn M.W."/>
        </authorList>
    </citation>
    <scope>NUCLEOTIDE SEQUENCE [LARGE SCALE GENOMIC DNA]</scope>
    <source>
        <strain evidence="2 3">SP-Ram-0.45-NSY-1</strain>
    </source>
</reference>
<evidence type="ECO:0000313" key="3">
    <source>
        <dbReference type="Proteomes" id="UP000437748"/>
    </source>
</evidence>
<dbReference type="AlphaFoldDB" id="A0A6N6VPQ1"/>